<evidence type="ECO:0000313" key="1">
    <source>
        <dbReference type="EMBL" id="MBC5727885.1"/>
    </source>
</evidence>
<accession>A0ABR7HK23</accession>
<dbReference type="InterPro" id="IPR038735">
    <property type="entry name" value="MSMEG_1276-like_NTP-PPase_dom"/>
</dbReference>
<gene>
    <name evidence="1" type="ORF">H8R91_05010</name>
</gene>
<name>A0ABR7HK23_9FIRM</name>
<dbReference type="EMBL" id="JACOPS010000002">
    <property type="protein sequence ID" value="MBC5727885.1"/>
    <property type="molecule type" value="Genomic_DNA"/>
</dbReference>
<dbReference type="Proteomes" id="UP000636755">
    <property type="component" value="Unassembled WGS sequence"/>
</dbReference>
<sequence length="105" mass="12332">MIKKYNKLVRDKIPKIIEENGQMCETEILSDERYLEMLELKLSEECTEYQIDKNTEALADILEVVYAIANARGMTDGELDRLRLAKANKNGRYKDKIFIKEVTEW</sequence>
<evidence type="ECO:0000313" key="2">
    <source>
        <dbReference type="Proteomes" id="UP000636755"/>
    </source>
</evidence>
<comment type="caution">
    <text evidence="1">The sequence shown here is derived from an EMBL/GenBank/DDBJ whole genome shotgun (WGS) entry which is preliminary data.</text>
</comment>
<organism evidence="1 2">
    <name type="scientific">Ruminococcus intestinalis</name>
    <dbReference type="NCBI Taxonomy" id="2763066"/>
    <lineage>
        <taxon>Bacteria</taxon>
        <taxon>Bacillati</taxon>
        <taxon>Bacillota</taxon>
        <taxon>Clostridia</taxon>
        <taxon>Eubacteriales</taxon>
        <taxon>Oscillospiraceae</taxon>
        <taxon>Ruminococcus</taxon>
    </lineage>
</organism>
<proteinExistence type="predicted"/>
<dbReference type="RefSeq" id="WP_022233941.1">
    <property type="nucleotide sequence ID" value="NZ_JACOPS010000002.1"/>
</dbReference>
<reference evidence="1 2" key="1">
    <citation type="submission" date="2020-08" db="EMBL/GenBank/DDBJ databases">
        <title>Genome public.</title>
        <authorList>
            <person name="Liu C."/>
            <person name="Sun Q."/>
        </authorList>
    </citation>
    <scope>NUCLEOTIDE SEQUENCE [LARGE SCALE GENOMIC DNA]</scope>
    <source>
        <strain evidence="1 2">NSJ-71</strain>
    </source>
</reference>
<dbReference type="CDD" id="cd11532">
    <property type="entry name" value="NTP-PPase_COG4997"/>
    <property type="match status" value="1"/>
</dbReference>
<protein>
    <submittedName>
        <fullName evidence="1">Nucleoside triphosphate pyrophosphohydrolase</fullName>
    </submittedName>
</protein>
<keyword evidence="2" id="KW-1185">Reference proteome</keyword>